<organism evidence="2 3">
    <name type="scientific">Daphnia magna</name>
    <dbReference type="NCBI Taxonomy" id="35525"/>
    <lineage>
        <taxon>Eukaryota</taxon>
        <taxon>Metazoa</taxon>
        <taxon>Ecdysozoa</taxon>
        <taxon>Arthropoda</taxon>
        <taxon>Crustacea</taxon>
        <taxon>Branchiopoda</taxon>
        <taxon>Diplostraca</taxon>
        <taxon>Cladocera</taxon>
        <taxon>Anomopoda</taxon>
        <taxon>Daphniidae</taxon>
        <taxon>Daphnia</taxon>
    </lineage>
</organism>
<reference evidence="2 3" key="1">
    <citation type="journal article" date="2023" name="Nucleic Acids Res.">
        <title>The hologenome of Daphnia magna reveals possible DNA methylation and microbiome-mediated evolution of the host genome.</title>
        <authorList>
            <person name="Chaturvedi A."/>
            <person name="Li X."/>
            <person name="Dhandapani V."/>
            <person name="Marshall H."/>
            <person name="Kissane S."/>
            <person name="Cuenca-Cambronero M."/>
            <person name="Asole G."/>
            <person name="Calvet F."/>
            <person name="Ruiz-Romero M."/>
            <person name="Marangio P."/>
            <person name="Guigo R."/>
            <person name="Rago D."/>
            <person name="Mirbahai L."/>
            <person name="Eastwood N."/>
            <person name="Colbourne J.K."/>
            <person name="Zhou J."/>
            <person name="Mallon E."/>
            <person name="Orsini L."/>
        </authorList>
    </citation>
    <scope>NUCLEOTIDE SEQUENCE [LARGE SCALE GENOMIC DNA]</scope>
    <source>
        <strain evidence="2">LRV0_1</strain>
    </source>
</reference>
<gene>
    <name evidence="2" type="ORF">OUZ56_027689</name>
</gene>
<evidence type="ECO:0000313" key="3">
    <source>
        <dbReference type="Proteomes" id="UP001234178"/>
    </source>
</evidence>
<protein>
    <submittedName>
        <fullName evidence="2">Uncharacterized protein</fullName>
    </submittedName>
</protein>
<evidence type="ECO:0000256" key="1">
    <source>
        <dbReference type="SAM" id="Phobius"/>
    </source>
</evidence>
<sequence>MALVYTRPRSGYVKGQSIIMTQSDYQVCLAGRRVKFNCDSSTRRYRGLLLLRKTFALLFAVIQALRDG</sequence>
<comment type="caution">
    <text evidence="2">The sequence shown here is derived from an EMBL/GenBank/DDBJ whole genome shotgun (WGS) entry which is preliminary data.</text>
</comment>
<accession>A0ABR0B1M5</accession>
<keyword evidence="1" id="KW-1133">Transmembrane helix</keyword>
<dbReference type="EMBL" id="JAOYFB010000040">
    <property type="protein sequence ID" value="KAK4035601.1"/>
    <property type="molecule type" value="Genomic_DNA"/>
</dbReference>
<evidence type="ECO:0000313" key="2">
    <source>
        <dbReference type="EMBL" id="KAK4035601.1"/>
    </source>
</evidence>
<feature type="transmembrane region" description="Helical" evidence="1">
    <location>
        <begin position="49"/>
        <end position="65"/>
    </location>
</feature>
<keyword evidence="3" id="KW-1185">Reference proteome</keyword>
<name>A0ABR0B1M5_9CRUS</name>
<dbReference type="Proteomes" id="UP001234178">
    <property type="component" value="Unassembled WGS sequence"/>
</dbReference>
<proteinExistence type="predicted"/>
<keyword evidence="1" id="KW-0472">Membrane</keyword>
<keyword evidence="1" id="KW-0812">Transmembrane</keyword>